<protein>
    <submittedName>
        <fullName evidence="2">Uncharacterized protein</fullName>
    </submittedName>
</protein>
<feature type="transmembrane region" description="Helical" evidence="1">
    <location>
        <begin position="6"/>
        <end position="24"/>
    </location>
</feature>
<proteinExistence type="predicted"/>
<dbReference type="Proteomes" id="UP001162131">
    <property type="component" value="Unassembled WGS sequence"/>
</dbReference>
<gene>
    <name evidence="2" type="ORF">BSTOLATCC_MIC63804</name>
</gene>
<sequence length="186" mass="21583">MYTSELEMFTIIFLFFGLIVYCLLDHHHKAKLNQLFLVIQSCILGYSQIIWDSLIKKEELPKKNVSKHGKPKKQRRKVRRHTNMKINTSVGLDTEGENTELNAAENLDAYDKNYLSDFGKNSTAENSPRIACCVEDETVNEMVINEEEFFIDTYKSDFGLFSGPCIERMSMEALIYDSQGRREDFN</sequence>
<name>A0AAU9KCZ7_9CILI</name>
<keyword evidence="3" id="KW-1185">Reference proteome</keyword>
<dbReference type="AlphaFoldDB" id="A0AAU9KCZ7"/>
<accession>A0AAU9KCZ7</accession>
<reference evidence="2" key="1">
    <citation type="submission" date="2021-09" db="EMBL/GenBank/DDBJ databases">
        <authorList>
            <consortium name="AG Swart"/>
            <person name="Singh M."/>
            <person name="Singh A."/>
            <person name="Seah K."/>
            <person name="Emmerich C."/>
        </authorList>
    </citation>
    <scope>NUCLEOTIDE SEQUENCE</scope>
    <source>
        <strain evidence="2">ATCC30299</strain>
    </source>
</reference>
<organism evidence="2 3">
    <name type="scientific">Blepharisma stoltei</name>
    <dbReference type="NCBI Taxonomy" id="1481888"/>
    <lineage>
        <taxon>Eukaryota</taxon>
        <taxon>Sar</taxon>
        <taxon>Alveolata</taxon>
        <taxon>Ciliophora</taxon>
        <taxon>Postciliodesmatophora</taxon>
        <taxon>Heterotrichea</taxon>
        <taxon>Heterotrichida</taxon>
        <taxon>Blepharismidae</taxon>
        <taxon>Blepharisma</taxon>
    </lineage>
</organism>
<keyword evidence="1" id="KW-0472">Membrane</keyword>
<keyword evidence="1" id="KW-0812">Transmembrane</keyword>
<keyword evidence="1" id="KW-1133">Transmembrane helix</keyword>
<evidence type="ECO:0000256" key="1">
    <source>
        <dbReference type="SAM" id="Phobius"/>
    </source>
</evidence>
<comment type="caution">
    <text evidence="2">The sequence shown here is derived from an EMBL/GenBank/DDBJ whole genome shotgun (WGS) entry which is preliminary data.</text>
</comment>
<dbReference type="EMBL" id="CAJZBQ010000062">
    <property type="protein sequence ID" value="CAG9335327.1"/>
    <property type="molecule type" value="Genomic_DNA"/>
</dbReference>
<evidence type="ECO:0000313" key="2">
    <source>
        <dbReference type="EMBL" id="CAG9335327.1"/>
    </source>
</evidence>
<evidence type="ECO:0000313" key="3">
    <source>
        <dbReference type="Proteomes" id="UP001162131"/>
    </source>
</evidence>